<accession>A0A1B1U596</accession>
<sequence>MNGDWERSPLPIDTAPHIAKRSSFGNGLTQAHLIKQNAYCSKDSKIQSLKLSTFDATRKFYGKTRHRD</sequence>
<reference evidence="2" key="1">
    <citation type="submission" date="2016-07" db="EMBL/GenBank/DDBJ databases">
        <authorList>
            <person name="Florea S."/>
            <person name="Webb J.S."/>
            <person name="Jaromczyk J."/>
            <person name="Schardl C.L."/>
        </authorList>
    </citation>
    <scope>NUCLEOTIDE SEQUENCE [LARGE SCALE GENOMIC DNA]</scope>
    <source>
        <strain evidence="2">MIT 01-6242</strain>
    </source>
</reference>
<gene>
    <name evidence="1" type="ORF">BBW65_03630</name>
</gene>
<evidence type="ECO:0000313" key="1">
    <source>
        <dbReference type="EMBL" id="ANV97943.1"/>
    </source>
</evidence>
<dbReference type="KEGG" id="het:BBW65_03630"/>
<name>A0A1B1U596_9HELI</name>
<dbReference type="AlphaFoldDB" id="A0A1B1U596"/>
<dbReference type="EMBL" id="CP016503">
    <property type="protein sequence ID" value="ANV97943.1"/>
    <property type="molecule type" value="Genomic_DNA"/>
</dbReference>
<keyword evidence="2" id="KW-1185">Reference proteome</keyword>
<protein>
    <submittedName>
        <fullName evidence="1">Uncharacterized protein</fullName>
    </submittedName>
</protein>
<evidence type="ECO:0000313" key="2">
    <source>
        <dbReference type="Proteomes" id="UP000092884"/>
    </source>
</evidence>
<dbReference type="STRING" id="222136.BBW65_03630"/>
<organism evidence="1 2">
    <name type="scientific">Helicobacter enhydrae</name>
    <dbReference type="NCBI Taxonomy" id="222136"/>
    <lineage>
        <taxon>Bacteria</taxon>
        <taxon>Pseudomonadati</taxon>
        <taxon>Campylobacterota</taxon>
        <taxon>Epsilonproteobacteria</taxon>
        <taxon>Campylobacterales</taxon>
        <taxon>Helicobacteraceae</taxon>
        <taxon>Helicobacter</taxon>
    </lineage>
</organism>
<dbReference type="RefSeq" id="WP_066339845.1">
    <property type="nucleotide sequence ID" value="NZ_CP016503.1"/>
</dbReference>
<proteinExistence type="predicted"/>
<dbReference type="Proteomes" id="UP000092884">
    <property type="component" value="Chromosome"/>
</dbReference>